<keyword evidence="7" id="KW-1185">Reference proteome</keyword>
<dbReference type="OrthoDB" id="9807213at2"/>
<keyword evidence="3" id="KW-0694">RNA-binding</keyword>
<dbReference type="GO" id="GO:0000455">
    <property type="term" value="P:enzyme-directed rRNA pseudouridine synthesis"/>
    <property type="evidence" value="ECO:0007669"/>
    <property type="project" value="UniProtKB-ARBA"/>
</dbReference>
<name>A0A5C8P3M8_9BACI</name>
<dbReference type="SUPFAM" id="SSF55174">
    <property type="entry name" value="Alpha-L RNA-binding motif"/>
    <property type="match status" value="1"/>
</dbReference>
<comment type="similarity">
    <text evidence="1 4">Belongs to the pseudouridine synthase RsuA family.</text>
</comment>
<evidence type="ECO:0000259" key="5">
    <source>
        <dbReference type="SMART" id="SM00363"/>
    </source>
</evidence>
<comment type="caution">
    <text evidence="6">The sequence shown here is derived from an EMBL/GenBank/DDBJ whole genome shotgun (WGS) entry which is preliminary data.</text>
</comment>
<sequence length="246" mass="27865">MTNSMIRLQKMIAQSGITSRRKAEELIQAGKVKVNGETVTTLGTKVSPKDNIEVNGVKIEKEEPVYFMLYKPREVISSVEDEKGRKVVIDLLPNIEERIFPIGRLDYQSSGLILLTNDGEFANILMHPRHGIEKVYITKVKGVPDKSAYTQMKKGVRDGKDTLKAIRSKVISVDSKQNTSILEVTLREGKNRHIRRMMENLGYPVLKIKREKYGLLTLDGLKPGEFRSLTPKEVKQMWGLASKIVK</sequence>
<dbReference type="PROSITE" id="PS50889">
    <property type="entry name" value="S4"/>
    <property type="match status" value="1"/>
</dbReference>
<feature type="domain" description="RNA-binding S4" evidence="5">
    <location>
        <begin position="6"/>
        <end position="63"/>
    </location>
</feature>
<dbReference type="CDD" id="cd00165">
    <property type="entry name" value="S4"/>
    <property type="match status" value="1"/>
</dbReference>
<dbReference type="FunFam" id="3.30.70.580:FF:000005">
    <property type="entry name" value="Pseudouridine synthase"/>
    <property type="match status" value="1"/>
</dbReference>
<dbReference type="Gene3D" id="3.10.290.10">
    <property type="entry name" value="RNA-binding S4 domain"/>
    <property type="match status" value="1"/>
</dbReference>
<dbReference type="NCBIfam" id="TIGR00093">
    <property type="entry name" value="pseudouridine synthase"/>
    <property type="match status" value="1"/>
</dbReference>
<evidence type="ECO:0000313" key="6">
    <source>
        <dbReference type="EMBL" id="TXL67887.1"/>
    </source>
</evidence>
<dbReference type="FunFam" id="3.10.290.10:FF:000003">
    <property type="entry name" value="Pseudouridine synthase"/>
    <property type="match status" value="1"/>
</dbReference>
<dbReference type="InterPro" id="IPR006145">
    <property type="entry name" value="PsdUridine_synth_RsuA/RluA"/>
</dbReference>
<dbReference type="GO" id="GO:0003723">
    <property type="term" value="F:RNA binding"/>
    <property type="evidence" value="ECO:0007669"/>
    <property type="project" value="UniProtKB-KW"/>
</dbReference>
<dbReference type="Pfam" id="PF00849">
    <property type="entry name" value="PseudoU_synth_2"/>
    <property type="match status" value="1"/>
</dbReference>
<organism evidence="6 7">
    <name type="scientific">Cerasibacillus terrae</name>
    <dbReference type="NCBI Taxonomy" id="2498845"/>
    <lineage>
        <taxon>Bacteria</taxon>
        <taxon>Bacillati</taxon>
        <taxon>Bacillota</taxon>
        <taxon>Bacilli</taxon>
        <taxon>Bacillales</taxon>
        <taxon>Bacillaceae</taxon>
        <taxon>Cerasibacillus</taxon>
    </lineage>
</organism>
<dbReference type="InterPro" id="IPR018496">
    <property type="entry name" value="PsdUridine_synth_RsuA/RluB_CS"/>
</dbReference>
<dbReference type="GO" id="GO:0120159">
    <property type="term" value="F:rRNA pseudouridine synthase activity"/>
    <property type="evidence" value="ECO:0007669"/>
    <property type="project" value="UniProtKB-ARBA"/>
</dbReference>
<dbReference type="InterPro" id="IPR020103">
    <property type="entry name" value="PsdUridine_synth_cat_dom_sf"/>
</dbReference>
<dbReference type="Gene3D" id="3.30.70.580">
    <property type="entry name" value="Pseudouridine synthase I, catalytic domain, N-terminal subdomain"/>
    <property type="match status" value="1"/>
</dbReference>
<dbReference type="PANTHER" id="PTHR47683">
    <property type="entry name" value="PSEUDOURIDINE SYNTHASE FAMILY PROTEIN-RELATED"/>
    <property type="match status" value="1"/>
</dbReference>
<dbReference type="PANTHER" id="PTHR47683:SF2">
    <property type="entry name" value="RNA-BINDING S4 DOMAIN-CONTAINING PROTEIN"/>
    <property type="match status" value="1"/>
</dbReference>
<dbReference type="InterPro" id="IPR036986">
    <property type="entry name" value="S4_RNA-bd_sf"/>
</dbReference>
<dbReference type="AlphaFoldDB" id="A0A5C8P3M8"/>
<evidence type="ECO:0000313" key="7">
    <source>
        <dbReference type="Proteomes" id="UP000321574"/>
    </source>
</evidence>
<protein>
    <recommendedName>
        <fullName evidence="4">Pseudouridine synthase</fullName>
        <ecNumber evidence="4">5.4.99.-</ecNumber>
    </recommendedName>
</protein>
<gene>
    <name evidence="6" type="ORF">FHP05_02370</name>
</gene>
<evidence type="ECO:0000256" key="2">
    <source>
        <dbReference type="ARBA" id="ARBA00023235"/>
    </source>
</evidence>
<dbReference type="InterPro" id="IPR000748">
    <property type="entry name" value="PsdUridine_synth_RsuA/RluB/E/F"/>
</dbReference>
<keyword evidence="2 4" id="KW-0413">Isomerase</keyword>
<dbReference type="SMART" id="SM00363">
    <property type="entry name" value="S4"/>
    <property type="match status" value="1"/>
</dbReference>
<dbReference type="PROSITE" id="PS01149">
    <property type="entry name" value="PSI_RSU"/>
    <property type="match status" value="1"/>
</dbReference>
<dbReference type="Gene3D" id="3.30.70.1560">
    <property type="entry name" value="Alpha-L RNA-binding motif"/>
    <property type="match status" value="1"/>
</dbReference>
<evidence type="ECO:0000256" key="4">
    <source>
        <dbReference type="RuleBase" id="RU003887"/>
    </source>
</evidence>
<dbReference type="EC" id="5.4.99.-" evidence="4"/>
<dbReference type="InterPro" id="IPR002942">
    <property type="entry name" value="S4_RNA-bd"/>
</dbReference>
<dbReference type="InterPro" id="IPR020094">
    <property type="entry name" value="TruA/RsuA/RluB/E/F_N"/>
</dbReference>
<accession>A0A5C8P3M8</accession>
<dbReference type="RefSeq" id="WP_147665624.1">
    <property type="nucleotide sequence ID" value="NZ_VDUW01000001.1"/>
</dbReference>
<dbReference type="EMBL" id="VDUW01000001">
    <property type="protein sequence ID" value="TXL67887.1"/>
    <property type="molecule type" value="Genomic_DNA"/>
</dbReference>
<evidence type="ECO:0000256" key="1">
    <source>
        <dbReference type="ARBA" id="ARBA00008348"/>
    </source>
</evidence>
<reference evidence="6 7" key="1">
    <citation type="submission" date="2019-06" db="EMBL/GenBank/DDBJ databases">
        <title>Cerasibacillus sp. nov., isolated from maize field.</title>
        <authorList>
            <person name="Lin S.-Y."/>
            <person name="Tsai C.-F."/>
            <person name="Young C.-C."/>
        </authorList>
    </citation>
    <scope>NUCLEOTIDE SEQUENCE [LARGE SCALE GENOMIC DNA]</scope>
    <source>
        <strain evidence="6 7">CC-CFT480</strain>
    </source>
</reference>
<dbReference type="CDD" id="cd02870">
    <property type="entry name" value="PseudoU_synth_RsuA_like"/>
    <property type="match status" value="1"/>
</dbReference>
<dbReference type="Proteomes" id="UP000321574">
    <property type="component" value="Unassembled WGS sequence"/>
</dbReference>
<dbReference type="SUPFAM" id="SSF55120">
    <property type="entry name" value="Pseudouridine synthase"/>
    <property type="match status" value="1"/>
</dbReference>
<proteinExistence type="inferred from homology"/>
<dbReference type="InterPro" id="IPR050343">
    <property type="entry name" value="RsuA_PseudoU_synthase"/>
</dbReference>
<dbReference type="Pfam" id="PF01479">
    <property type="entry name" value="S4"/>
    <property type="match status" value="1"/>
</dbReference>
<evidence type="ECO:0000256" key="3">
    <source>
        <dbReference type="PROSITE-ProRule" id="PRU00182"/>
    </source>
</evidence>
<dbReference type="InterPro" id="IPR042092">
    <property type="entry name" value="PsdUridine_s_RsuA/RluB/E/F_cat"/>
</dbReference>